<evidence type="ECO:0000313" key="2">
    <source>
        <dbReference type="EMBL" id="GGQ30623.1"/>
    </source>
</evidence>
<evidence type="ECO:0000256" key="1">
    <source>
        <dbReference type="SAM" id="MobiDB-lite"/>
    </source>
</evidence>
<feature type="region of interest" description="Disordered" evidence="1">
    <location>
        <begin position="1"/>
        <end position="28"/>
    </location>
</feature>
<accession>A0ABQ2RJ01</accession>
<sequence>MPDGAGNEGEQRGVTGSGNRVSPAGNDRGMSAATIAIMAAGMEKRKVYRRMIRACIM</sequence>
<name>A0ABQ2RJ01_9ACTN</name>
<gene>
    <name evidence="2" type="ORF">GCM10010140_70890</name>
</gene>
<dbReference type="Proteomes" id="UP000611554">
    <property type="component" value="Unassembled WGS sequence"/>
</dbReference>
<evidence type="ECO:0000313" key="3">
    <source>
        <dbReference type="Proteomes" id="UP000611554"/>
    </source>
</evidence>
<reference evidence="3" key="1">
    <citation type="journal article" date="2019" name="Int. J. Syst. Evol. Microbiol.">
        <title>The Global Catalogue of Microorganisms (GCM) 10K type strain sequencing project: providing services to taxonomists for standard genome sequencing and annotation.</title>
        <authorList>
            <consortium name="The Broad Institute Genomics Platform"/>
            <consortium name="The Broad Institute Genome Sequencing Center for Infectious Disease"/>
            <person name="Wu L."/>
            <person name="Ma J."/>
        </authorList>
    </citation>
    <scope>NUCLEOTIDE SEQUENCE [LARGE SCALE GENOMIC DNA]</scope>
    <source>
        <strain evidence="3">JCM 3115</strain>
    </source>
</reference>
<keyword evidence="3" id="KW-1185">Reference proteome</keyword>
<comment type="caution">
    <text evidence="2">The sequence shown here is derived from an EMBL/GenBank/DDBJ whole genome shotgun (WGS) entry which is preliminary data.</text>
</comment>
<protein>
    <submittedName>
        <fullName evidence="2">Uncharacterized protein</fullName>
    </submittedName>
</protein>
<organism evidence="2 3">
    <name type="scientific">Streptosporangium pseudovulgare</name>
    <dbReference type="NCBI Taxonomy" id="35765"/>
    <lineage>
        <taxon>Bacteria</taxon>
        <taxon>Bacillati</taxon>
        <taxon>Actinomycetota</taxon>
        <taxon>Actinomycetes</taxon>
        <taxon>Streptosporangiales</taxon>
        <taxon>Streptosporangiaceae</taxon>
        <taxon>Streptosporangium</taxon>
    </lineage>
</organism>
<dbReference type="EMBL" id="BMQJ01000028">
    <property type="protein sequence ID" value="GGQ30623.1"/>
    <property type="molecule type" value="Genomic_DNA"/>
</dbReference>
<proteinExistence type="predicted"/>